<dbReference type="SUPFAM" id="SSF53335">
    <property type="entry name" value="S-adenosyl-L-methionine-dependent methyltransferases"/>
    <property type="match status" value="1"/>
</dbReference>
<comment type="caution">
    <text evidence="2">The sequence shown here is derived from an EMBL/GenBank/DDBJ whole genome shotgun (WGS) entry which is preliminary data.</text>
</comment>
<keyword evidence="2" id="KW-0808">Transferase</keyword>
<gene>
    <name evidence="2" type="ORF">FED44_19745</name>
</gene>
<evidence type="ECO:0000313" key="2">
    <source>
        <dbReference type="EMBL" id="TLP57807.1"/>
    </source>
</evidence>
<dbReference type="GO" id="GO:0032259">
    <property type="term" value="P:methylation"/>
    <property type="evidence" value="ECO:0007669"/>
    <property type="project" value="UniProtKB-KW"/>
</dbReference>
<dbReference type="InterPro" id="IPR029063">
    <property type="entry name" value="SAM-dependent_MTases_sf"/>
</dbReference>
<dbReference type="OrthoDB" id="6555526at2"/>
<sequence>MDRDLSWKPGEPLDPAFVDRELGARADLMRGDFSRWQGPGGCQLREKLTGYPERLFLFRLEGRGWYAGYKTISDYVVDANMPGVFCSRIYWFNVVGLVDSVRVSDEDARVVFRPLDVAARRTAFDLITPLTEIVHPFGKQRDPGREKTSPPDGWLVSDERAAFLALGEQHIRRYTREVFESRFACLDADVLAYDPACSTGRFLRDFAALNPARIRTVGQDLSRQMVDFAGKHIERVFHEDAMRPVVAPASVDILFSRFLNSEVVSTARAREILPGLVRTLRPGGLMVLLGHSPLLVDAADLADAGLRVTQTVARADDYLFQYYICERGD</sequence>
<keyword evidence="3" id="KW-1185">Reference proteome</keyword>
<dbReference type="Proteomes" id="UP000309033">
    <property type="component" value="Unassembled WGS sequence"/>
</dbReference>
<name>A0A5R8YY36_9ACTN</name>
<dbReference type="GO" id="GO:0008168">
    <property type="term" value="F:methyltransferase activity"/>
    <property type="evidence" value="ECO:0007669"/>
    <property type="project" value="UniProtKB-KW"/>
</dbReference>
<dbReference type="Pfam" id="PF13649">
    <property type="entry name" value="Methyltransf_25"/>
    <property type="match status" value="1"/>
</dbReference>
<accession>A0A5R8YY36</accession>
<organism evidence="2 3">
    <name type="scientific">Microbispora triticiradicis</name>
    <dbReference type="NCBI Taxonomy" id="2200763"/>
    <lineage>
        <taxon>Bacteria</taxon>
        <taxon>Bacillati</taxon>
        <taxon>Actinomycetota</taxon>
        <taxon>Actinomycetes</taxon>
        <taxon>Streptosporangiales</taxon>
        <taxon>Streptosporangiaceae</taxon>
        <taxon>Microbispora</taxon>
    </lineage>
</organism>
<keyword evidence="2" id="KW-0489">Methyltransferase</keyword>
<dbReference type="EMBL" id="VANP01000007">
    <property type="protein sequence ID" value="TLP57807.1"/>
    <property type="molecule type" value="Genomic_DNA"/>
</dbReference>
<proteinExistence type="predicted"/>
<dbReference type="InterPro" id="IPR041698">
    <property type="entry name" value="Methyltransf_25"/>
</dbReference>
<dbReference type="CDD" id="cd02440">
    <property type="entry name" value="AdoMet_MTases"/>
    <property type="match status" value="1"/>
</dbReference>
<feature type="domain" description="Methyltransferase" evidence="1">
    <location>
        <begin position="194"/>
        <end position="284"/>
    </location>
</feature>
<reference evidence="2" key="1">
    <citation type="submission" date="2019-05" db="EMBL/GenBank/DDBJ databases">
        <title>Isolation, diversity and antifungal activity of Actinobacteria from wheat.</title>
        <authorList>
            <person name="Yu B."/>
        </authorList>
    </citation>
    <scope>NUCLEOTIDE SEQUENCE [LARGE SCALE GENOMIC DNA]</scope>
    <source>
        <strain evidence="2">NEAU-HEGS1-5</strain>
    </source>
</reference>
<evidence type="ECO:0000313" key="3">
    <source>
        <dbReference type="Proteomes" id="UP000309033"/>
    </source>
</evidence>
<dbReference type="Gene3D" id="3.40.50.150">
    <property type="entry name" value="Vaccinia Virus protein VP39"/>
    <property type="match status" value="1"/>
</dbReference>
<evidence type="ECO:0000259" key="1">
    <source>
        <dbReference type="Pfam" id="PF13649"/>
    </source>
</evidence>
<protein>
    <submittedName>
        <fullName evidence="2">Class I SAM-dependent methyltransferase</fullName>
    </submittedName>
</protein>
<dbReference type="AlphaFoldDB" id="A0A5R8YY36"/>